<dbReference type="AlphaFoldDB" id="A0A7K0CPL8"/>
<name>A0A7K0CPL8_9ACTN</name>
<evidence type="ECO:0000313" key="3">
    <source>
        <dbReference type="Proteomes" id="UP000466345"/>
    </source>
</evidence>
<dbReference type="InterPro" id="IPR045682">
    <property type="entry name" value="DUF6193"/>
</dbReference>
<organism evidence="2 3">
    <name type="scientific">Streptomyces smaragdinus</name>
    <dbReference type="NCBI Taxonomy" id="2585196"/>
    <lineage>
        <taxon>Bacteria</taxon>
        <taxon>Bacillati</taxon>
        <taxon>Actinomycetota</taxon>
        <taxon>Actinomycetes</taxon>
        <taxon>Kitasatosporales</taxon>
        <taxon>Streptomycetaceae</taxon>
        <taxon>Streptomyces</taxon>
    </lineage>
</organism>
<proteinExistence type="predicted"/>
<feature type="region of interest" description="Disordered" evidence="1">
    <location>
        <begin position="1"/>
        <end position="22"/>
    </location>
</feature>
<protein>
    <submittedName>
        <fullName evidence="2">Uncharacterized protein</fullName>
    </submittedName>
</protein>
<comment type="caution">
    <text evidence="2">The sequence shown here is derived from an EMBL/GenBank/DDBJ whole genome shotgun (WGS) entry which is preliminary data.</text>
</comment>
<dbReference type="Proteomes" id="UP000466345">
    <property type="component" value="Unassembled WGS sequence"/>
</dbReference>
<accession>A0A7K0CPL8</accession>
<gene>
    <name evidence="2" type="ORF">SRB5_56220</name>
</gene>
<keyword evidence="3" id="KW-1185">Reference proteome</keyword>
<evidence type="ECO:0000313" key="2">
    <source>
        <dbReference type="EMBL" id="MQY15440.1"/>
    </source>
</evidence>
<reference evidence="2 3" key="1">
    <citation type="submission" date="2019-10" db="EMBL/GenBank/DDBJ databases">
        <title>Streptomyces smaragdinus sp. nov. and Streptomyces fabii sp. nov., isolated from the gut of fungus growing-termite Macrotermes natalensis.</title>
        <authorList>
            <person name="Schwitalla J."/>
            <person name="Benndorf R."/>
            <person name="Martin K."/>
            <person name="De Beer W."/>
            <person name="Kaster A.-K."/>
            <person name="Vollmers J."/>
            <person name="Poulsen M."/>
            <person name="Beemelmanns C."/>
        </authorList>
    </citation>
    <scope>NUCLEOTIDE SEQUENCE [LARGE SCALE GENOMIC DNA]</scope>
    <source>
        <strain evidence="2 3">RB5</strain>
    </source>
</reference>
<feature type="compositionally biased region" description="Pro residues" evidence="1">
    <location>
        <begin position="1"/>
        <end position="13"/>
    </location>
</feature>
<evidence type="ECO:0000256" key="1">
    <source>
        <dbReference type="SAM" id="MobiDB-lite"/>
    </source>
</evidence>
<sequence length="156" mass="17495">MLPEPYPPYPPKSARPDMAEARKRGPAAAVDACWENLLLHWHWRHAANEALRPGRPVPPLIPLVTAAAAEPRLRRLYPYTSHYFLRFSSTTHYPYANQGGMIEPLINGNFRVHRRDPHADLGEFTTAEEAVARVVRLLPDTDPEVTAGRDEPTSGA</sequence>
<dbReference type="Pfam" id="PF19692">
    <property type="entry name" value="DUF6193"/>
    <property type="match status" value="1"/>
</dbReference>
<dbReference type="EMBL" id="WEGJ01000033">
    <property type="protein sequence ID" value="MQY15440.1"/>
    <property type="molecule type" value="Genomic_DNA"/>
</dbReference>